<dbReference type="PANTHER" id="PTHR47510:SF3">
    <property type="entry name" value="ENDO_EXONUCLEASE_PHOSPHATASE DOMAIN-CONTAINING PROTEIN"/>
    <property type="match status" value="1"/>
</dbReference>
<name>A0A7D9LHQ8_PARCT</name>
<keyword evidence="2" id="KW-1185">Reference proteome</keyword>
<comment type="caution">
    <text evidence="1">The sequence shown here is derived from an EMBL/GenBank/DDBJ whole genome shotgun (WGS) entry which is preliminary data.</text>
</comment>
<dbReference type="Proteomes" id="UP001152795">
    <property type="component" value="Unassembled WGS sequence"/>
</dbReference>
<gene>
    <name evidence="1" type="ORF">PACLA_8A011439</name>
</gene>
<dbReference type="PANTHER" id="PTHR47510">
    <property type="entry name" value="REVERSE TRANSCRIPTASE DOMAIN-CONTAINING PROTEIN"/>
    <property type="match status" value="1"/>
</dbReference>
<dbReference type="InterPro" id="IPR000477">
    <property type="entry name" value="RT_dom"/>
</dbReference>
<dbReference type="Pfam" id="PF00078">
    <property type="entry name" value="RVT_1"/>
    <property type="match status" value="1"/>
</dbReference>
<protein>
    <submittedName>
        <fullName evidence="1">Uncharacterized protein</fullName>
    </submittedName>
</protein>
<dbReference type="AlphaFoldDB" id="A0A7D9LHQ8"/>
<accession>A0A7D9LHQ8</accession>
<dbReference type="OrthoDB" id="5989324at2759"/>
<organism evidence="1 2">
    <name type="scientific">Paramuricea clavata</name>
    <name type="common">Red gorgonian</name>
    <name type="synonym">Violescent sea-whip</name>
    <dbReference type="NCBI Taxonomy" id="317549"/>
    <lineage>
        <taxon>Eukaryota</taxon>
        <taxon>Metazoa</taxon>
        <taxon>Cnidaria</taxon>
        <taxon>Anthozoa</taxon>
        <taxon>Octocorallia</taxon>
        <taxon>Malacalcyonacea</taxon>
        <taxon>Plexauridae</taxon>
        <taxon>Paramuricea</taxon>
    </lineage>
</organism>
<sequence length="771" mass="87800">MKKKQDEDRGNSESEMAKIDAKLKSLIEDNNKMAAEIQALKINVEETSNYNAVIRSVLDIKQGEWRKIEQLETDWSNYKKVRNQVNIEQRNAKKNYYSSKLADQKCNPKKAWKSTNNLLGKQNKLSKVNELKLGENALNNPKDIAEGFNSYFSNIGPDLASQIHTTNCNFESYIKKAKSEFAAFQPTNVNNVYQLLSALSSNKATGIDKISCKIIKIAAPAIADSLTYIFNQAITLSSFPDDWKMARLIPLYKNGHRNIPGNYSPISFLSTISKIMERILYNQLYDHLTEFTLLSDNQFGFQKSNSTATALLDCTNEWYVNIDKKMFNLVVFIDLKKAFDTVNHDILLKKLEFYGISGQAHDLLKSYLSNRHQKCQIDNFISTEHLTKCGVPQATSPTIADIETAANSDLENLKNWLIANQLSLNVAKTEFMLIGSPQMIRNASNAQPNILIENKQIQQVNKAKTLGIIIDQHLSWKPNTANICKKITSGISALRHVNHLLLKEIRSPPYTMPSYVPTSTIVQKFGMYWDEVLLSEDEVLLSEDKVPHTEDKVAHFEDKVPLSVDWVSHPEVNVLHCEDNVPHTEDKVLHSEDKVPHTEDKVPHSEEMVSHTEDKVPHTEDKVAQSQDKVCHSENKVTHFEDKVLHSEKKVLYTEDKFLHSEDKVLRSEDKVLHSEDMVFHSEDKVLHSEDKVPHPVGKIFHSEDRVSHSEDKVPPTEDKVLHPEDKVPHSEDKIPHSQDMVSHFEDKVLHSEGKVLHPGDKILLSEDKVL</sequence>
<dbReference type="EMBL" id="CACRXK020018825">
    <property type="protein sequence ID" value="CAB4032937.1"/>
    <property type="molecule type" value="Genomic_DNA"/>
</dbReference>
<evidence type="ECO:0000313" key="2">
    <source>
        <dbReference type="Proteomes" id="UP001152795"/>
    </source>
</evidence>
<dbReference type="SUPFAM" id="SSF57997">
    <property type="entry name" value="Tropomyosin"/>
    <property type="match status" value="1"/>
</dbReference>
<proteinExistence type="predicted"/>
<evidence type="ECO:0000313" key="1">
    <source>
        <dbReference type="EMBL" id="CAB4032937.1"/>
    </source>
</evidence>
<dbReference type="Gene3D" id="1.20.5.170">
    <property type="match status" value="1"/>
</dbReference>
<reference evidence="1" key="1">
    <citation type="submission" date="2020-04" db="EMBL/GenBank/DDBJ databases">
        <authorList>
            <person name="Alioto T."/>
            <person name="Alioto T."/>
            <person name="Gomez Garrido J."/>
        </authorList>
    </citation>
    <scope>NUCLEOTIDE SEQUENCE</scope>
    <source>
        <strain evidence="1">A484AB</strain>
    </source>
</reference>
<dbReference type="CDD" id="cd01650">
    <property type="entry name" value="RT_nLTR_like"/>
    <property type="match status" value="1"/>
</dbReference>
<dbReference type="PROSITE" id="PS50878">
    <property type="entry name" value="RT_POL"/>
    <property type="match status" value="1"/>
</dbReference>